<organism evidence="6">
    <name type="scientific">Medioppia subpectinata</name>
    <dbReference type="NCBI Taxonomy" id="1979941"/>
    <lineage>
        <taxon>Eukaryota</taxon>
        <taxon>Metazoa</taxon>
        <taxon>Ecdysozoa</taxon>
        <taxon>Arthropoda</taxon>
        <taxon>Chelicerata</taxon>
        <taxon>Arachnida</taxon>
        <taxon>Acari</taxon>
        <taxon>Acariformes</taxon>
        <taxon>Sarcoptiformes</taxon>
        <taxon>Oribatida</taxon>
        <taxon>Brachypylina</taxon>
        <taxon>Oppioidea</taxon>
        <taxon>Oppiidae</taxon>
        <taxon>Medioppia</taxon>
    </lineage>
</organism>
<dbReference type="AlphaFoldDB" id="A0A7R9KXZ9"/>
<dbReference type="EMBL" id="CAJPIZ010009269">
    <property type="protein sequence ID" value="CAG2111739.1"/>
    <property type="molecule type" value="Genomic_DNA"/>
</dbReference>
<evidence type="ECO:0000256" key="4">
    <source>
        <dbReference type="SAM" id="Coils"/>
    </source>
</evidence>
<dbReference type="InterPro" id="IPR037177">
    <property type="entry name" value="DLC_sf"/>
</dbReference>
<dbReference type="InterPro" id="IPR001372">
    <property type="entry name" value="Dynein_light_chain_typ-1/2"/>
</dbReference>
<reference evidence="6" key="1">
    <citation type="submission" date="2020-11" db="EMBL/GenBank/DDBJ databases">
        <authorList>
            <person name="Tran Van P."/>
        </authorList>
    </citation>
    <scope>NUCLEOTIDE SEQUENCE</scope>
</reference>
<feature type="domain" description="RING-type" evidence="5">
    <location>
        <begin position="22"/>
        <end position="61"/>
    </location>
</feature>
<sequence length="379" mass="43487">MPGYDLDRFIDLTHNERQELTCSICQDIFRCPLVSPCCQQTFCEDCIIGWLSTNSTCPYDRKKLKSTHLVRPPRLVLNMLSNLRLLCPHKDKGCDEVLTLECHDNHIITCRFNKKTCGKCLCETLSEHNCVDSLLQQNRVLREDVQTISDSNHLLNDRLRECKREKETLLQTIHKLTTKSPLLKANNFPKLTDYQMIVESRQYSNAPVVSHRDTSDAMTAQIISIATQALNCEQNVFDLCKTIKESIECEMDGLWHCTAFYDDIGSHSFTFDDMFIINITKLSQLLRSGKIADELIIEKSDMSDDNIFIVKEIALNCIKTADSLTDLAKYMSKELSKRVDGVWHVFAFRTFLANCYVCPKIGRFLNLTISDLTVVIFQV</sequence>
<dbReference type="SUPFAM" id="SSF54648">
    <property type="entry name" value="DLC"/>
    <property type="match status" value="2"/>
</dbReference>
<gene>
    <name evidence="6" type="ORF">OSB1V03_LOCUS11718</name>
</gene>
<protein>
    <recommendedName>
        <fullName evidence="5">RING-type domain-containing protein</fullName>
    </recommendedName>
</protein>
<evidence type="ECO:0000256" key="2">
    <source>
        <dbReference type="ARBA" id="ARBA00022833"/>
    </source>
</evidence>
<keyword evidence="1 3" id="KW-0479">Metal-binding</keyword>
<dbReference type="OrthoDB" id="6511708at2759"/>
<dbReference type="PANTHER" id="PTHR10131:SF94">
    <property type="entry name" value="TNF RECEPTOR-ASSOCIATED FACTOR 4"/>
    <property type="match status" value="1"/>
</dbReference>
<dbReference type="Pfam" id="PF13639">
    <property type="entry name" value="zf-RING_2"/>
    <property type="match status" value="1"/>
</dbReference>
<evidence type="ECO:0000256" key="3">
    <source>
        <dbReference type="PROSITE-ProRule" id="PRU00175"/>
    </source>
</evidence>
<evidence type="ECO:0000313" key="7">
    <source>
        <dbReference type="Proteomes" id="UP000759131"/>
    </source>
</evidence>
<dbReference type="Gene3D" id="3.30.740.10">
    <property type="entry name" value="Protein Inhibitor Of Neuronal Nitric Oxide Synthase"/>
    <property type="match status" value="2"/>
</dbReference>
<evidence type="ECO:0000259" key="5">
    <source>
        <dbReference type="PROSITE" id="PS50089"/>
    </source>
</evidence>
<dbReference type="CDD" id="cd21450">
    <property type="entry name" value="DLC-like_DYNLL1-like"/>
    <property type="match status" value="1"/>
</dbReference>
<dbReference type="Pfam" id="PF01221">
    <property type="entry name" value="Dynein_light"/>
    <property type="match status" value="1"/>
</dbReference>
<evidence type="ECO:0000256" key="1">
    <source>
        <dbReference type="ARBA" id="ARBA00022771"/>
    </source>
</evidence>
<evidence type="ECO:0000313" key="6">
    <source>
        <dbReference type="EMBL" id="CAD7631309.1"/>
    </source>
</evidence>
<dbReference type="Gene3D" id="3.30.40.10">
    <property type="entry name" value="Zinc/RING finger domain, C3HC4 (zinc finger)"/>
    <property type="match status" value="1"/>
</dbReference>
<dbReference type="InterPro" id="IPR013083">
    <property type="entry name" value="Znf_RING/FYVE/PHD"/>
</dbReference>
<dbReference type="GO" id="GO:0030286">
    <property type="term" value="C:dynein complex"/>
    <property type="evidence" value="ECO:0007669"/>
    <property type="project" value="InterPro"/>
</dbReference>
<feature type="coiled-coil region" evidence="4">
    <location>
        <begin position="152"/>
        <end position="179"/>
    </location>
</feature>
<dbReference type="GO" id="GO:0007017">
    <property type="term" value="P:microtubule-based process"/>
    <property type="evidence" value="ECO:0007669"/>
    <property type="project" value="InterPro"/>
</dbReference>
<dbReference type="EMBL" id="OC863844">
    <property type="protein sequence ID" value="CAD7631309.1"/>
    <property type="molecule type" value="Genomic_DNA"/>
</dbReference>
<keyword evidence="1 3" id="KW-0863">Zinc-finger</keyword>
<dbReference type="SMART" id="SM01375">
    <property type="entry name" value="Dynein_light"/>
    <property type="match status" value="1"/>
</dbReference>
<keyword evidence="2" id="KW-0862">Zinc</keyword>
<dbReference type="Proteomes" id="UP000759131">
    <property type="component" value="Unassembled WGS sequence"/>
</dbReference>
<name>A0A7R9KXZ9_9ACAR</name>
<accession>A0A7R9KXZ9</accession>
<keyword evidence="7" id="KW-1185">Reference proteome</keyword>
<proteinExistence type="predicted"/>
<dbReference type="SUPFAM" id="SSF57850">
    <property type="entry name" value="RING/U-box"/>
    <property type="match status" value="1"/>
</dbReference>
<dbReference type="InterPro" id="IPR001841">
    <property type="entry name" value="Znf_RING"/>
</dbReference>
<dbReference type="PANTHER" id="PTHR10131">
    <property type="entry name" value="TNF RECEPTOR ASSOCIATED FACTOR"/>
    <property type="match status" value="1"/>
</dbReference>
<dbReference type="GO" id="GO:0008270">
    <property type="term" value="F:zinc ion binding"/>
    <property type="evidence" value="ECO:0007669"/>
    <property type="project" value="UniProtKB-KW"/>
</dbReference>
<dbReference type="PROSITE" id="PS50089">
    <property type="entry name" value="ZF_RING_2"/>
    <property type="match status" value="1"/>
</dbReference>
<keyword evidence="4" id="KW-0175">Coiled coil</keyword>